<dbReference type="EMBL" id="JABWUV010000002">
    <property type="protein sequence ID" value="KAF6379101.1"/>
    <property type="molecule type" value="Genomic_DNA"/>
</dbReference>
<dbReference type="PANTHER" id="PTHR25952">
    <property type="entry name" value="ENDO/EXONUCLEASE/PHOSPHATASE DOMAIN-CONTAINING PROTEIN"/>
    <property type="match status" value="1"/>
</dbReference>
<evidence type="ECO:0000313" key="1">
    <source>
        <dbReference type="EMBL" id="KAF6379101.1"/>
    </source>
</evidence>
<evidence type="ECO:0000313" key="2">
    <source>
        <dbReference type="Proteomes" id="UP000527355"/>
    </source>
</evidence>
<proteinExistence type="predicted"/>
<gene>
    <name evidence="1" type="ORF">mMyoMyo1_009938</name>
</gene>
<keyword evidence="2" id="KW-1185">Reference proteome</keyword>
<reference evidence="1 2" key="1">
    <citation type="journal article" date="2020" name="Nature">
        <title>Six reference-quality genomes reveal evolution of bat adaptations.</title>
        <authorList>
            <person name="Jebb D."/>
            <person name="Huang Z."/>
            <person name="Pippel M."/>
            <person name="Hughes G.M."/>
            <person name="Lavrichenko K."/>
            <person name="Devanna P."/>
            <person name="Winkler S."/>
            <person name="Jermiin L.S."/>
            <person name="Skirmuntt E.C."/>
            <person name="Katzourakis A."/>
            <person name="Burkitt-Gray L."/>
            <person name="Ray D.A."/>
            <person name="Sullivan K.A.M."/>
            <person name="Roscito J.G."/>
            <person name="Kirilenko B.M."/>
            <person name="Davalos L.M."/>
            <person name="Corthals A.P."/>
            <person name="Power M.L."/>
            <person name="Jones G."/>
            <person name="Ransome R.D."/>
            <person name="Dechmann D.K.N."/>
            <person name="Locatelli A.G."/>
            <person name="Puechmaille S.J."/>
            <person name="Fedrigo O."/>
            <person name="Jarvis E.D."/>
            <person name="Hiller M."/>
            <person name="Vernes S.C."/>
            <person name="Myers E.W."/>
            <person name="Teeling E.C."/>
        </authorList>
    </citation>
    <scope>NUCLEOTIDE SEQUENCE [LARGE SCALE GENOMIC DNA]</scope>
    <source>
        <strain evidence="1">MMyoMyo1</strain>
        <tissue evidence="1">Flight muscle</tissue>
    </source>
</reference>
<dbReference type="Proteomes" id="UP000527355">
    <property type="component" value="Unassembled WGS sequence"/>
</dbReference>
<sequence length="147" mass="16668">MSILPKAIHRFSAIPIKLPTAYFTDLEHILQKCIWNQKRPQIAAAILGKKNKVGGIPVPDTKLFYKATVIKTAQHCPDRFGLVDRASACRLKGPRFDSSQGHVPWLWAHPQWGLCRRQLIDVSLSSMFLTLCPSPFLSVKNLIKYIF</sequence>
<dbReference type="AlphaFoldDB" id="A0A7J7ZY92"/>
<protein>
    <submittedName>
        <fullName evidence="1">Uncharacterized protein</fullName>
    </submittedName>
</protein>
<dbReference type="InterPro" id="IPR053179">
    <property type="entry name" value="LINE-1_ORF2_RT/EN"/>
</dbReference>
<organism evidence="1 2">
    <name type="scientific">Myotis myotis</name>
    <name type="common">Greater mouse-eared bat</name>
    <name type="synonym">Vespertilio myotis</name>
    <dbReference type="NCBI Taxonomy" id="51298"/>
    <lineage>
        <taxon>Eukaryota</taxon>
        <taxon>Metazoa</taxon>
        <taxon>Chordata</taxon>
        <taxon>Craniata</taxon>
        <taxon>Vertebrata</taxon>
        <taxon>Euteleostomi</taxon>
        <taxon>Mammalia</taxon>
        <taxon>Eutheria</taxon>
        <taxon>Laurasiatheria</taxon>
        <taxon>Chiroptera</taxon>
        <taxon>Yangochiroptera</taxon>
        <taxon>Vespertilionidae</taxon>
        <taxon>Myotis</taxon>
    </lineage>
</organism>
<dbReference type="PANTHER" id="PTHR25952:SF255">
    <property type="entry name" value="LINE-1 RETROTRANSPOSABLE ELEMENT ORF2 PROTEIN"/>
    <property type="match status" value="1"/>
</dbReference>
<name>A0A7J7ZY92_MYOMY</name>
<accession>A0A7J7ZY92</accession>
<comment type="caution">
    <text evidence="1">The sequence shown here is derived from an EMBL/GenBank/DDBJ whole genome shotgun (WGS) entry which is preliminary data.</text>
</comment>